<feature type="region of interest" description="Disordered" evidence="1">
    <location>
        <begin position="28"/>
        <end position="48"/>
    </location>
</feature>
<dbReference type="InterPro" id="IPR040853">
    <property type="entry name" value="RapA2_cadherin-like"/>
</dbReference>
<feature type="domain" description="Cadherin" evidence="2">
    <location>
        <begin position="4204"/>
        <end position="4325"/>
    </location>
</feature>
<dbReference type="PANTHER" id="PTHR14139:SF2">
    <property type="entry name" value="CALSYNTENIN-1"/>
    <property type="match status" value="1"/>
</dbReference>
<dbReference type="Proteomes" id="UP001170481">
    <property type="component" value="Unassembled WGS sequence"/>
</dbReference>
<comment type="caution">
    <text evidence="3">The sequence shown here is derived from an EMBL/GenBank/DDBJ whole genome shotgun (WGS) entry which is preliminary data.</text>
</comment>
<dbReference type="PROSITE" id="PS50268">
    <property type="entry name" value="CADHERIN_2"/>
    <property type="match status" value="4"/>
</dbReference>
<dbReference type="RefSeq" id="WP_303592851.1">
    <property type="nucleotide sequence ID" value="NZ_JAUORK010000002.1"/>
</dbReference>
<feature type="domain" description="Cadherin" evidence="2">
    <location>
        <begin position="1429"/>
        <end position="1546"/>
    </location>
</feature>
<dbReference type="GO" id="GO:0016020">
    <property type="term" value="C:membrane"/>
    <property type="evidence" value="ECO:0007669"/>
    <property type="project" value="InterPro"/>
</dbReference>
<feature type="domain" description="Cadherin" evidence="2">
    <location>
        <begin position="2071"/>
        <end position="2163"/>
    </location>
</feature>
<dbReference type="SUPFAM" id="SSF49313">
    <property type="entry name" value="Cadherin-like"/>
    <property type="match status" value="5"/>
</dbReference>
<organism evidence="3 4">
    <name type="scientific">Cobetia amphilecti</name>
    <dbReference type="NCBI Taxonomy" id="1055104"/>
    <lineage>
        <taxon>Bacteria</taxon>
        <taxon>Pseudomonadati</taxon>
        <taxon>Pseudomonadota</taxon>
        <taxon>Gammaproteobacteria</taxon>
        <taxon>Oceanospirillales</taxon>
        <taxon>Halomonadaceae</taxon>
        <taxon>Cobetia</taxon>
    </lineage>
</organism>
<reference evidence="3" key="1">
    <citation type="submission" date="2023-07" db="EMBL/GenBank/DDBJ databases">
        <title>Genome content predicts the carbon catabolic preferences of heterotrophic bacteria.</title>
        <authorList>
            <person name="Gralka M."/>
        </authorList>
    </citation>
    <scope>NUCLEOTIDE SEQUENCE</scope>
    <source>
        <strain evidence="3">C2R13</strain>
    </source>
</reference>
<dbReference type="PROSITE" id="PS51854">
    <property type="entry name" value="CSPG"/>
    <property type="match status" value="3"/>
</dbReference>
<evidence type="ECO:0000259" key="2">
    <source>
        <dbReference type="PROSITE" id="PS50268"/>
    </source>
</evidence>
<dbReference type="Pfam" id="PF17803">
    <property type="entry name" value="Cadherin_4"/>
    <property type="match status" value="4"/>
</dbReference>
<feature type="compositionally biased region" description="Polar residues" evidence="1">
    <location>
        <begin position="30"/>
        <end position="48"/>
    </location>
</feature>
<dbReference type="Gene3D" id="2.60.40.10">
    <property type="entry name" value="Immunoglobulins"/>
    <property type="match status" value="7"/>
</dbReference>
<dbReference type="Pfam" id="PF16184">
    <property type="entry name" value="Cadherin_3"/>
    <property type="match status" value="3"/>
</dbReference>
<feature type="region of interest" description="Disordered" evidence="1">
    <location>
        <begin position="2487"/>
        <end position="2520"/>
    </location>
</feature>
<name>A0AAP4TXY6_9GAMM</name>
<dbReference type="Pfam" id="PF17963">
    <property type="entry name" value="Big_9"/>
    <property type="match status" value="5"/>
</dbReference>
<dbReference type="InterPro" id="IPR015919">
    <property type="entry name" value="Cadherin-like_sf"/>
</dbReference>
<evidence type="ECO:0000313" key="3">
    <source>
        <dbReference type="EMBL" id="MDO6671026.1"/>
    </source>
</evidence>
<dbReference type="NCBIfam" id="NF012209">
    <property type="entry name" value="LEPR-8K"/>
    <property type="match status" value="1"/>
</dbReference>
<feature type="region of interest" description="Disordered" evidence="1">
    <location>
        <begin position="4165"/>
        <end position="4193"/>
    </location>
</feature>
<dbReference type="InterPro" id="IPR039005">
    <property type="entry name" value="CSPG_rpt"/>
</dbReference>
<dbReference type="SMART" id="SM00736">
    <property type="entry name" value="CADG"/>
    <property type="match status" value="3"/>
</dbReference>
<feature type="non-terminal residue" evidence="3">
    <location>
        <position position="4695"/>
    </location>
</feature>
<protein>
    <submittedName>
        <fullName evidence="3">VCBS domain-containing protein</fullName>
    </submittedName>
</protein>
<evidence type="ECO:0000313" key="4">
    <source>
        <dbReference type="Proteomes" id="UP001170481"/>
    </source>
</evidence>
<dbReference type="InterPro" id="IPR010221">
    <property type="entry name" value="VCBS_dom"/>
</dbReference>
<feature type="compositionally biased region" description="Acidic residues" evidence="1">
    <location>
        <begin position="4181"/>
        <end position="4191"/>
    </location>
</feature>
<dbReference type="NCBIfam" id="TIGR01965">
    <property type="entry name" value="VCBS_repeat"/>
    <property type="match status" value="17"/>
</dbReference>
<dbReference type="InterPro" id="IPR002126">
    <property type="entry name" value="Cadherin-like_dom"/>
</dbReference>
<dbReference type="InterPro" id="IPR053786">
    <property type="entry name" value="LEPRxLL_CS"/>
</dbReference>
<dbReference type="GO" id="GO:0005509">
    <property type="term" value="F:calcium ion binding"/>
    <property type="evidence" value="ECO:0007669"/>
    <property type="project" value="InterPro"/>
</dbReference>
<dbReference type="GO" id="GO:0007156">
    <property type="term" value="P:homophilic cell adhesion via plasma membrane adhesion molecules"/>
    <property type="evidence" value="ECO:0007669"/>
    <property type="project" value="InterPro"/>
</dbReference>
<proteinExistence type="predicted"/>
<evidence type="ECO:0000256" key="1">
    <source>
        <dbReference type="SAM" id="MobiDB-lite"/>
    </source>
</evidence>
<dbReference type="Pfam" id="PF05345">
    <property type="entry name" value="He_PIG"/>
    <property type="match status" value="5"/>
</dbReference>
<dbReference type="InterPro" id="IPR013783">
    <property type="entry name" value="Ig-like_fold"/>
</dbReference>
<gene>
    <name evidence="3" type="ORF">Q4535_02730</name>
</gene>
<dbReference type="EMBL" id="JAUORK010000002">
    <property type="protein sequence ID" value="MDO6671026.1"/>
    <property type="molecule type" value="Genomic_DNA"/>
</dbReference>
<feature type="region of interest" description="Disordered" evidence="1">
    <location>
        <begin position="2175"/>
        <end position="2195"/>
    </location>
</feature>
<sequence>MRELDLQALEPRLLLDAAAAVTIAEGADSNGDTVSATDTGASLSGTEDTQFSLSSLSVTDSGNVDDEGNATDEYSLTLNLDQAAADAGAEFSSGGSSATLTGTAQEITDELAGLVVTPGDDYTADITLSLSLTETTDGVVDTDRGSLDFVATLTPVNDDPVFGDSGATVTEAGTFTFSIEALGLSDPDVVSGEQDTDQLIIEIDSLPTGGSLTFNGSPVAIGSSFDADQLSKLVYTHGGSDVAVGDSDSFAITVVDGAGGEASNTLNIELIPDNAAPTVTGDPQQFEGENTSLGLSYTDEESGHADAAANATVEITDLGNLSERGTLYLDLNQDGIADTDEIISDTSDAAASFTADKLQYLSFAHDGDEPIVDDLPSFTIKVTDAGGGEGIDAALTNDTDSEDGIDGQQITISILENDDDPTLTPTTDALDATDGTVLIDVSALNAIDPDSTDDQLSYKIDTLPSFGEIQILNGTEWVKLPVGGTFSQAQVTAGEVRYQQTLVDGTGGTADDFTFTLVDSEFKAFEEAGDAGTWGGADSPTVGTLNFLIDNVAGGPGEQQQETIYAEQVNNTGVIVSESTSDPASSPVVITDDMLKYGAELDGYVLPATQIVYTVTNIPTNGTLFLDGQPISDFGSFTQEDIDNGLVTFLHDGSEDHESSFTFTILPTDIDKDPDTLDPITDVFTIDATPVNDAPVAGNSSVNLLEQTDTTDGIVRITNLVMSDVDGSLENLGGEGESDDLWFQITSTELSGGSLEVWDGDSWEAASTDVWYSQAILTAQADGQTGGLRYVHDGGESVDSLNDSFTFIVRDDLTAPSDSFATDSSTPVDNGNDTSVVSNVGNVTIEVTPFNDAPLIPLTSDAADQTVIDALDQSSTSANNVLTLGEGESAVIDNSLLQAVDSDNTTRQSTFVITSLPENGTLTVNGKVLRVGSSFTQADIDSGALSYEHDGGEIHSDAFTFTVSDGPLTTDVATFSIDITPLDDSPEITATQPEDRLIPASTALSALDLGDAFVIGDVDILDLDSSSGIDAGETDSIKVSLSLQDEDGVVVPFTTAVLTALPSGTDSTVTTDANTLVIEGTLSAVQASLETLSVQMVLDPITGEADPDARWSLEAVVDDRLSDGTLNGGDANQDGEAIGEDFNTATASIELWASTENDAPAVTLPDASQLVVTEDGGYQDIGTITVTDADSFDTDITVVLSVPNGTLQISDAGDADISGDGTASIELVGTQEELATALANVQYQPDANDNGAVELTITATDTDLHGTDTAIETVVKEDITVTAVNDQPVLTVPGTTFVINNNGSQTISITGVSVADANDVGQSVYQDVQTITVSVDGGGAAGTLSMAGATASNGDTQVTLTGTLAQINAALGTLEFTATNVDADDTATLNIVFDDDANGDQTFDVLTALTATAAVNINISAANDAPAISAPSGTTTLVEDGSLTLSALGVTLDDADDFGANNLSLTLTVDHGTFSNGSSTITFTGTVAQLQSALDAETYSPDTHFYGQDSLSIEFNDGGNTGVGGNQITTRTIVLTVTPVNDRPLAAGTAETVVSVAEDTAADDIAGTDLYTLLVDQYDDTTDDQTDENGNTAATTETDLTYVAIVGNTSTDAQGEWEYSTDGGSTWEQIPGNLRNNNALILPADADIRFVPADDFNGEPGALTVRLGDDSSALVTSTDADDLRNLNQTANGDRDLATGVWSSRTIAINTSVTAVNDAPTTPDDSVTLAAINEDDADPVGATVAELVGVNFNDVAADDQTQEAVSGGSSANVLAGIAITSNPSDDSEGTWQYSTDGGDSWIDVPADVSDSNALVLSTTDSVRFLPAENYHGDPAGLTYVVADDSSGAVTSETTVDVSTFDETGIWSSVADADTLNTTVNAINDAPVLSGGTAAQAFPISAVEAGGEGTGTNEVSMVAGASLSDVDTALVGDNFGGGTITVSIDAATAADVFAVDDSLAGFASASLADGTLTVTLSSGATAAQVSALIDSLTYQNTSDDPDTDTRAYTVVVNDGNNDGLAEIDGVGLDSNVLTGYLQVVDTNDGPVANDDADATDEGVALTTADTPNLFDNDTDLDTPTDDFTITQVNGNAGGVGSAVSGSEGGSFTVNSDGTWSFDPGADFDGLTDGESAVTTITYQVSDGEGGVSTATVSVTVNGVDDTPTLIPDTGNVIEDTNVTSDNLTTSGTLDAGTGGDTGEDKFTAETVTGSYGALVVDADGNWSYSADNTQDVIQQLNQGATLTDILTVTNADGVTQTTVSITLTGVNDAPVAVADTGETAENLDLSVAAADGVLANDTDIDTGSTKAVSQVAGAGTGVGAAVAMAGGGTVTIAADGSYVFAPGTDFDYLAEGETATTTVAYTVIDDNGAESSNTLTITVTGTNDAPTVVETQAAQDSVDGQAITPFDVVDLFADADDGAVLTYSATDLPDGLSIDADTGVISGTLTSDASQGGNGGVHTVTLTATDENNAPVTTTFTWTVANVDPVAQDNSDDISEGLATDSVSTTAGNAMSDAGTDSDGGNDNDAIVVSGVGVGANQATDVAAGTPVEGDYGSVTIDEDGSYTYTLDNTDTVIQALDVGDSLTDTFTYEISDGQGGTDTALLTITINGTNDAPVATDDASTTDEDTALATADTTNVLVNDIDVDADSALVVSQVNGSGANVGQPVTGSEGGDFTLNADGSWSFDPSGDFEALKGGESAVTTLTYQVSDGLGGVSTATVSVTINGVDDVPTLTPATGDVTEDTAVNGEGDLVAAGTLAAGSGGDAGEDKFTAATLTGEYGELTVDADGNWAYSADNAQDAVQQLNQGVELTDTFTVTNADGETTTTVTITLTGVNDAPVAEADTGTTAENANLVVDAVEGVLSNDTDIDIGSTSVVSQVAGTAAGVDAAVDMTGGGSITIAEDGSYTFAPGTDFDTLAVGESATTTIAYTVQDDNGAESSSTLTITVTGTNDAPTVVATQGDQAHEDGEAITEFSVADLFEDVDNGAELTYTAAQLPDGLNLDPQTGVISGTLSSDASQGGTEGDGVHTVVLTADDGNGGVITTSFTWTVANVVPVAEDNSDSLDEGVADTSVSQAQGNVINDAGTDSDGGNDNDDIVVSGVGFGENVATGSAADTEVSGTYGAVVIEADGSYTYTLDNNNAAVQALDIGDSLVETFTYEISDGQGGVATALLTLTINGTNDAPVLVDNAQPVEQNDADGDEVTPVDVSTAFADVDGDAVLTYSAANLPDGLSIDPETGVISGTLTSDASQGGTDGAHSVTVTATDDQNATVTTTFVWNVDNVAPVAQDNIASVPEGLDTTSTSATGGNVLTDAALDASVDADGGNDTDTLSVSGVGAGQSVVDAATTAEGTYGSISLDSAGDYDYTLDNTNPDVQALAVGESVTETFTYAISDGQGGSDTAELTITINGTNDAPAITIATGDSISAALSESDSGLSADGTLTVTDVDTSDSVTPTVEAVVADGDVNGLSDAALLAMFSVDGGAIIDGTANDGTLNWGFDSSALPEAFDHLEQGEVLTLTYQVDVADGNGGTDTQDITLTITGTNDAPVLVADAQPQDQSDNDGDAITPFSVADAFADVDNEAVLSFAADNLPPGLVIDADTGEISGTLSPDASIGGDDGVYTVTLTATDENGAEVTTTFTWSVANVDPQAENDAAFVTEGLDAGDSSDVSGNVLAAAGAGVNDQADSDGGNDSDALVVSGLAFGAVPSAFTAAGSDVEGNYGAVTINEDGTYTYVLNNAHEDVQALAEGEVLSETFTYQISDGQGGTDTALLTITINGSNDAPVIAIEGDDSAAETLTETDDTLATSGTLSVSDLDTSDSVTPSIDSVTATGDTDGLSNAELLGMLSVDADAIIDSANNDGTLNWTFDSNSVAGEAFDHLAVGESLVLDYTVVVTDSQGATAEQVVSITINGTNDTPVIAVEGDDSDSADLTETNAPLSADGTLSVSDLDTTDDVTPSVTAVAADGDTDGLSNAELLSMLSVDADAIIANTENDGTLNWTFDSANLPEAFDHLALDETLVLDYTVQVTDSEGATAEQVVTITITGTNDAPVLVAGEQPADQTDNDGDPITPFSVADAFTDIDNDAVLSFSADNLPDGIEIDPTSGEISGTLSPDASIGGDNDDGTYTVILTATDENGATVTTSFTWTVANVAPEAFDNTAELDEGVATGDTSTATGNVLDDAQPDADTDGGNDSDALIVSGIGAGTNAGTASAVDTDVTGTYGSITVAEDGSYTYTLDNTNPDVQALAVGESLNETFTYQISDGQGGVDTALLTITINSTNDAPVIAIDGDDSAAAILTETDATLSAAGTLSVSDIDTTDDVTPSVIALTATGDTDGLSNAELLGMLSVDAEAIIDDASTEGTLNWEFDSSSVEGEAFDHLAVGESLVLDYTVVVTDSQGATAEQVVSITINGTNDVPVIAIEGDDSAAESLTETDAPLSTTGTLSVSDLDTTDEVTPSVTAVNATGDTDGLSNAELLGMFSVDAEAIIDSANNDGTLNWTFDSDSVAGEAFDHLAVGESLVLDYTVVVTDSQGATAEQVVSITINGTNDVPVIAIEGDDSAAEALTETDAPLTTAGTLSVSDLDTTDEVTPSVTAVAATGDTDGMSNAELLGMLSVDADAIIDSANNDGTLNWTFDSDSVAGEAFDHLAVGESLVLDYTVVVTDSQGATAEQVVSITINGTNDVPVIAIEGDDSA</sequence>
<dbReference type="InterPro" id="IPR006644">
    <property type="entry name" value="Cadg"/>
</dbReference>
<accession>A0AAP4TXY6</accession>
<feature type="domain" description="Cadherin" evidence="2">
    <location>
        <begin position="2623"/>
        <end position="2734"/>
    </location>
</feature>
<dbReference type="PANTHER" id="PTHR14139">
    <property type="entry name" value="CALSYNTENIN"/>
    <property type="match status" value="1"/>
</dbReference>
<dbReference type="NCBIfam" id="NF012211">
    <property type="entry name" value="tand_rpt_95"/>
    <property type="match status" value="2"/>
</dbReference>